<feature type="domain" description="Histidine kinase" evidence="15">
    <location>
        <begin position="333"/>
        <end position="531"/>
    </location>
</feature>
<evidence type="ECO:0000256" key="10">
    <source>
        <dbReference type="ARBA" id="ARBA00022840"/>
    </source>
</evidence>
<evidence type="ECO:0000256" key="11">
    <source>
        <dbReference type="ARBA" id="ARBA00022989"/>
    </source>
</evidence>
<comment type="catalytic activity">
    <reaction evidence="1">
        <text>ATP + protein L-histidine = ADP + protein N-phospho-L-histidine.</text>
        <dbReference type="EC" id="2.7.13.3"/>
    </reaction>
</comment>
<evidence type="ECO:0000256" key="2">
    <source>
        <dbReference type="ARBA" id="ARBA00004651"/>
    </source>
</evidence>
<dbReference type="InterPro" id="IPR000014">
    <property type="entry name" value="PAS"/>
</dbReference>
<dbReference type="InterPro" id="IPR035965">
    <property type="entry name" value="PAS-like_dom_sf"/>
</dbReference>
<reference evidence="16 17" key="1">
    <citation type="submission" date="2024-02" db="EMBL/GenBank/DDBJ databases">
        <title>Marinospirillum sp. MEB 164 isolated from Lonar lake sediment.</title>
        <authorList>
            <person name="Joshi A."/>
            <person name="Thite S."/>
        </authorList>
    </citation>
    <scope>NUCLEOTIDE SEQUENCE [LARGE SCALE GENOMIC DNA]</scope>
    <source>
        <strain evidence="16 17">MEB164</strain>
    </source>
</reference>
<dbReference type="RefSeq" id="WP_405337166.1">
    <property type="nucleotide sequence ID" value="NZ_JBANFI010000002.1"/>
</dbReference>
<dbReference type="Gene3D" id="3.30.450.20">
    <property type="entry name" value="PAS domain"/>
    <property type="match status" value="2"/>
</dbReference>
<protein>
    <recommendedName>
        <fullName evidence="3">histidine kinase</fullName>
        <ecNumber evidence="3">2.7.13.3</ecNumber>
    </recommendedName>
</protein>
<keyword evidence="6 16" id="KW-0808">Transferase</keyword>
<gene>
    <name evidence="16" type="ORF">V6U78_03280</name>
</gene>
<keyword evidence="11 14" id="KW-1133">Transmembrane helix</keyword>
<dbReference type="PROSITE" id="PS50109">
    <property type="entry name" value="HIS_KIN"/>
    <property type="match status" value="1"/>
</dbReference>
<evidence type="ECO:0000256" key="6">
    <source>
        <dbReference type="ARBA" id="ARBA00022679"/>
    </source>
</evidence>
<evidence type="ECO:0000256" key="1">
    <source>
        <dbReference type="ARBA" id="ARBA00000085"/>
    </source>
</evidence>
<comment type="subcellular location">
    <subcellularLocation>
        <location evidence="2">Cell membrane</location>
        <topology evidence="2">Multi-pass membrane protein</topology>
    </subcellularLocation>
</comment>
<dbReference type="InterPro" id="IPR033463">
    <property type="entry name" value="sCache_3"/>
</dbReference>
<evidence type="ECO:0000256" key="4">
    <source>
        <dbReference type="ARBA" id="ARBA00022475"/>
    </source>
</evidence>
<dbReference type="Pfam" id="PF00989">
    <property type="entry name" value="PAS"/>
    <property type="match status" value="1"/>
</dbReference>
<evidence type="ECO:0000313" key="17">
    <source>
        <dbReference type="Proteomes" id="UP001621714"/>
    </source>
</evidence>
<dbReference type="PRINTS" id="PR00344">
    <property type="entry name" value="BCTRLSENSOR"/>
</dbReference>
<keyword evidence="4" id="KW-1003">Cell membrane</keyword>
<dbReference type="InterPro" id="IPR036890">
    <property type="entry name" value="HATPase_C_sf"/>
</dbReference>
<dbReference type="SUPFAM" id="SSF103190">
    <property type="entry name" value="Sensory domain-like"/>
    <property type="match status" value="1"/>
</dbReference>
<dbReference type="Pfam" id="PF02518">
    <property type="entry name" value="HATPase_c"/>
    <property type="match status" value="1"/>
</dbReference>
<dbReference type="GO" id="GO:0004673">
    <property type="term" value="F:protein histidine kinase activity"/>
    <property type="evidence" value="ECO:0007669"/>
    <property type="project" value="UniProtKB-EC"/>
</dbReference>
<dbReference type="PANTHER" id="PTHR45436">
    <property type="entry name" value="SENSOR HISTIDINE KINASE YKOH"/>
    <property type="match status" value="1"/>
</dbReference>
<accession>A0ABW8PUX0</accession>
<dbReference type="InterPro" id="IPR039506">
    <property type="entry name" value="SPOB_a"/>
</dbReference>
<keyword evidence="7 14" id="KW-0812">Transmembrane</keyword>
<keyword evidence="12" id="KW-0902">Two-component regulatory system</keyword>
<dbReference type="EC" id="2.7.13.3" evidence="3"/>
<dbReference type="SUPFAM" id="SSF55874">
    <property type="entry name" value="ATPase domain of HSP90 chaperone/DNA topoisomerase II/histidine kinase"/>
    <property type="match status" value="1"/>
</dbReference>
<dbReference type="Gene3D" id="1.10.287.130">
    <property type="match status" value="1"/>
</dbReference>
<evidence type="ECO:0000256" key="13">
    <source>
        <dbReference type="ARBA" id="ARBA00023136"/>
    </source>
</evidence>
<dbReference type="EMBL" id="JBANFI010000002">
    <property type="protein sequence ID" value="MFK7160055.1"/>
    <property type="molecule type" value="Genomic_DNA"/>
</dbReference>
<evidence type="ECO:0000256" key="8">
    <source>
        <dbReference type="ARBA" id="ARBA00022741"/>
    </source>
</evidence>
<organism evidence="16 17">
    <name type="scientific">Marinospirillum alkalitolerans</name>
    <dbReference type="NCBI Taxonomy" id="3123374"/>
    <lineage>
        <taxon>Bacteria</taxon>
        <taxon>Pseudomonadati</taxon>
        <taxon>Pseudomonadota</taxon>
        <taxon>Gammaproteobacteria</taxon>
        <taxon>Oceanospirillales</taxon>
        <taxon>Oceanospirillaceae</taxon>
        <taxon>Marinospirillum</taxon>
    </lineage>
</organism>
<dbReference type="SMART" id="SM00387">
    <property type="entry name" value="HATPase_c"/>
    <property type="match status" value="1"/>
</dbReference>
<evidence type="ECO:0000256" key="7">
    <source>
        <dbReference type="ARBA" id="ARBA00022692"/>
    </source>
</evidence>
<dbReference type="PANTHER" id="PTHR45436:SF5">
    <property type="entry name" value="SENSOR HISTIDINE KINASE TRCS"/>
    <property type="match status" value="1"/>
</dbReference>
<dbReference type="SMART" id="SM00091">
    <property type="entry name" value="PAS"/>
    <property type="match status" value="1"/>
</dbReference>
<proteinExistence type="predicted"/>
<evidence type="ECO:0000256" key="5">
    <source>
        <dbReference type="ARBA" id="ARBA00022553"/>
    </source>
</evidence>
<evidence type="ECO:0000256" key="12">
    <source>
        <dbReference type="ARBA" id="ARBA00023012"/>
    </source>
</evidence>
<dbReference type="Proteomes" id="UP001621714">
    <property type="component" value="Unassembled WGS sequence"/>
</dbReference>
<dbReference type="InterPro" id="IPR003594">
    <property type="entry name" value="HATPase_dom"/>
</dbReference>
<dbReference type="InterPro" id="IPR005467">
    <property type="entry name" value="His_kinase_dom"/>
</dbReference>
<keyword evidence="8" id="KW-0547">Nucleotide-binding</keyword>
<dbReference type="InterPro" id="IPR004358">
    <property type="entry name" value="Sig_transdc_His_kin-like_C"/>
</dbReference>
<evidence type="ECO:0000256" key="3">
    <source>
        <dbReference type="ARBA" id="ARBA00012438"/>
    </source>
</evidence>
<evidence type="ECO:0000256" key="9">
    <source>
        <dbReference type="ARBA" id="ARBA00022777"/>
    </source>
</evidence>
<dbReference type="InterPro" id="IPR050428">
    <property type="entry name" value="TCS_sensor_his_kinase"/>
</dbReference>
<keyword evidence="13 14" id="KW-0472">Membrane</keyword>
<keyword evidence="9 16" id="KW-0418">Kinase</keyword>
<dbReference type="SUPFAM" id="SSF55785">
    <property type="entry name" value="PYP-like sensor domain (PAS domain)"/>
    <property type="match status" value="1"/>
</dbReference>
<dbReference type="Gene3D" id="3.30.565.10">
    <property type="entry name" value="Histidine kinase-like ATPase, C-terminal domain"/>
    <property type="match status" value="1"/>
</dbReference>
<sequence length="534" mass="59134">MPKLKLSTRLILVITLLVLLQMLLSGLLATRTLQQSLEEQVEARILHLARLIAEMPSVQQAIIDRDSEQLNQLVDGFMLSGDMAFVTIGDHQGIRLAHPFDDRLGLPMQGGDNDLALLQGLSYVSEAEGSLGRSLRGKAAVFDTAGRIIGVVSVGYLREHIDQIIQDYHQRLMQMALVILLLSVLLAVWISRRFKAAIYGLEPEQIAQLLEERDATLESLREGMISVNAAGIITTMNRAALEILHLQEGPSPLGQPVSEVLPNSPLLELLASGQSEYDRPLWRHGEELIANFTPMYRGQRLIGAVSSFRRKTDIDQMSQQLTQVRQYADSLRSQTHEYMNKLHTLAGLIQIGATDQALALIGQETQEQQNLIQWLTQNITDPLVLGCILGKYNRAHELGLELVLDPESDLGPLPAHIAPEQLVTLLGNLLDNAFEANLLRDQKQVFLSIDGRGQEIILEIEDQGPGIAPSEQERIFERGYSHKQKLANGIQHHGIGLQLVRATVSQLGGEVTLVSHLNTGSRFTVYLPKEPGDL</sequence>
<keyword evidence="17" id="KW-1185">Reference proteome</keyword>
<dbReference type="InterPro" id="IPR013767">
    <property type="entry name" value="PAS_fold"/>
</dbReference>
<dbReference type="InterPro" id="IPR029151">
    <property type="entry name" value="Sensor-like_sf"/>
</dbReference>
<dbReference type="Pfam" id="PF14689">
    <property type="entry name" value="SPOB_a"/>
    <property type="match status" value="1"/>
</dbReference>
<keyword evidence="10" id="KW-0067">ATP-binding</keyword>
<comment type="caution">
    <text evidence="16">The sequence shown here is derived from an EMBL/GenBank/DDBJ whole genome shotgun (WGS) entry which is preliminary data.</text>
</comment>
<feature type="transmembrane region" description="Helical" evidence="14">
    <location>
        <begin position="172"/>
        <end position="190"/>
    </location>
</feature>
<name>A0ABW8PUX0_9GAMM</name>
<evidence type="ECO:0000259" key="15">
    <source>
        <dbReference type="PROSITE" id="PS50109"/>
    </source>
</evidence>
<keyword evidence="5" id="KW-0597">Phosphoprotein</keyword>
<evidence type="ECO:0000313" key="16">
    <source>
        <dbReference type="EMBL" id="MFK7160055.1"/>
    </source>
</evidence>
<dbReference type="Pfam" id="PF17203">
    <property type="entry name" value="sCache_3_2"/>
    <property type="match status" value="1"/>
</dbReference>
<evidence type="ECO:0000256" key="14">
    <source>
        <dbReference type="SAM" id="Phobius"/>
    </source>
</evidence>